<dbReference type="Gene3D" id="1.10.3730.20">
    <property type="match status" value="1"/>
</dbReference>
<feature type="transmembrane region" description="Helical" evidence="1">
    <location>
        <begin position="268"/>
        <end position="289"/>
    </location>
</feature>
<feature type="domain" description="EamA" evidence="2">
    <location>
        <begin position="245"/>
        <end position="383"/>
    </location>
</feature>
<dbReference type="InterPro" id="IPR000620">
    <property type="entry name" value="EamA_dom"/>
</dbReference>
<proteinExistence type="predicted"/>
<keyword evidence="1" id="KW-0472">Membrane</keyword>
<dbReference type="GO" id="GO:0016020">
    <property type="term" value="C:membrane"/>
    <property type="evidence" value="ECO:0007669"/>
    <property type="project" value="InterPro"/>
</dbReference>
<feature type="transmembrane region" description="Helical" evidence="1">
    <location>
        <begin position="148"/>
        <end position="168"/>
    </location>
</feature>
<dbReference type="Proteomes" id="UP000663828">
    <property type="component" value="Unassembled WGS sequence"/>
</dbReference>
<feature type="transmembrane region" description="Helical" evidence="1">
    <location>
        <begin position="180"/>
        <end position="197"/>
    </location>
</feature>
<evidence type="ECO:0000259" key="2">
    <source>
        <dbReference type="Pfam" id="PF00892"/>
    </source>
</evidence>
<evidence type="ECO:0000313" key="3">
    <source>
        <dbReference type="EMBL" id="CAF0782393.1"/>
    </source>
</evidence>
<dbReference type="PANTHER" id="PTHR22911">
    <property type="entry name" value="ACYL-MALONYL CONDENSING ENZYME-RELATED"/>
    <property type="match status" value="1"/>
</dbReference>
<gene>
    <name evidence="3" type="ORF">XAT740_LOCUS2042</name>
</gene>
<feature type="transmembrane region" description="Helical" evidence="1">
    <location>
        <begin position="366"/>
        <end position="385"/>
    </location>
</feature>
<dbReference type="EMBL" id="CAJNOR010000067">
    <property type="protein sequence ID" value="CAF0782393.1"/>
    <property type="molecule type" value="Genomic_DNA"/>
</dbReference>
<accession>A0A813RKJ3</accession>
<evidence type="ECO:0000256" key="1">
    <source>
        <dbReference type="SAM" id="Phobius"/>
    </source>
</evidence>
<protein>
    <recommendedName>
        <fullName evidence="2">EamA domain-containing protein</fullName>
    </recommendedName>
</protein>
<keyword evidence="1" id="KW-0812">Transmembrane</keyword>
<dbReference type="SUPFAM" id="SSF103481">
    <property type="entry name" value="Multidrug resistance efflux transporter EmrE"/>
    <property type="match status" value="2"/>
</dbReference>
<feature type="transmembrane region" description="Helical" evidence="1">
    <location>
        <begin position="90"/>
        <end position="109"/>
    </location>
</feature>
<feature type="transmembrane region" description="Helical" evidence="1">
    <location>
        <begin position="309"/>
        <end position="329"/>
    </location>
</feature>
<feature type="transmembrane region" description="Helical" evidence="1">
    <location>
        <begin position="115"/>
        <end position="136"/>
    </location>
</feature>
<name>A0A813RKJ3_ADIRI</name>
<comment type="caution">
    <text evidence="3">The sequence shown here is derived from an EMBL/GenBank/DDBJ whole genome shotgun (WGS) entry which is preliminary data.</text>
</comment>
<organism evidence="3 4">
    <name type="scientific">Adineta ricciae</name>
    <name type="common">Rotifer</name>
    <dbReference type="NCBI Taxonomy" id="249248"/>
    <lineage>
        <taxon>Eukaryota</taxon>
        <taxon>Metazoa</taxon>
        <taxon>Spiralia</taxon>
        <taxon>Gnathifera</taxon>
        <taxon>Rotifera</taxon>
        <taxon>Eurotatoria</taxon>
        <taxon>Bdelloidea</taxon>
        <taxon>Adinetida</taxon>
        <taxon>Adinetidae</taxon>
        <taxon>Adineta</taxon>
    </lineage>
</organism>
<sequence length="407" mass="46043">MPDRTMKKNMSAADVDVLNDVGKTDNNIPVAETSLHEIDPFIQPLVDKNELSAKNELKHEELAELDGDYLHSRPDRRTSLFSQNLRRCTGIMYALIGSSLFTASGFIIKQLRVDFFDALICRFIIQTSILMTFILYKRYKILTGSTDLILLQITRVILAVCGFLFFYSSYRYIPLPDLTTFRYTQVIWTAILAMIIFRERISIPTVLAIIFTLIGVVCVAQPTFLFGNQKKLSVSKESRKSDRILGLALALLCALSISGSIVLNKKLLVLKIPQSVIMFHFSFLTLIVLTCNQLRNRFILHAYSNHTMFTWRFAIAASVSLLQLLSSTVTQKAIKLEHPSIISIVQSSDILFALLLQNLITNEKSNWFVLLGSGLVTASIFLVGIHKLWISRKTLLVEQTKEENGRV</sequence>
<feature type="transmembrane region" description="Helical" evidence="1">
    <location>
        <begin position="244"/>
        <end position="263"/>
    </location>
</feature>
<keyword evidence="1" id="KW-1133">Transmembrane helix</keyword>
<dbReference type="AlphaFoldDB" id="A0A813RKJ3"/>
<feature type="transmembrane region" description="Helical" evidence="1">
    <location>
        <begin position="204"/>
        <end position="224"/>
    </location>
</feature>
<keyword evidence="4" id="KW-1185">Reference proteome</keyword>
<dbReference type="Pfam" id="PF00892">
    <property type="entry name" value="EamA"/>
    <property type="match status" value="2"/>
</dbReference>
<evidence type="ECO:0000313" key="4">
    <source>
        <dbReference type="Proteomes" id="UP000663828"/>
    </source>
</evidence>
<reference evidence="3" key="1">
    <citation type="submission" date="2021-02" db="EMBL/GenBank/DDBJ databases">
        <authorList>
            <person name="Nowell W R."/>
        </authorList>
    </citation>
    <scope>NUCLEOTIDE SEQUENCE</scope>
</reference>
<feature type="domain" description="EamA" evidence="2">
    <location>
        <begin position="89"/>
        <end position="219"/>
    </location>
</feature>
<dbReference type="InterPro" id="IPR037185">
    <property type="entry name" value="EmrE-like"/>
</dbReference>